<feature type="transmembrane region" description="Helical" evidence="7">
    <location>
        <begin position="70"/>
        <end position="90"/>
    </location>
</feature>
<name>A0A1X7NX54_9HYPH</name>
<dbReference type="InterPro" id="IPR036259">
    <property type="entry name" value="MFS_trans_sf"/>
</dbReference>
<evidence type="ECO:0000313" key="10">
    <source>
        <dbReference type="Proteomes" id="UP000193083"/>
    </source>
</evidence>
<feature type="transmembrane region" description="Helical" evidence="7">
    <location>
        <begin position="102"/>
        <end position="120"/>
    </location>
</feature>
<dbReference type="Proteomes" id="UP000193083">
    <property type="component" value="Unassembled WGS sequence"/>
</dbReference>
<dbReference type="InterPro" id="IPR005829">
    <property type="entry name" value="Sugar_transporter_CS"/>
</dbReference>
<reference evidence="9 10" key="1">
    <citation type="submission" date="2017-04" db="EMBL/GenBank/DDBJ databases">
        <authorList>
            <person name="Afonso C.L."/>
            <person name="Miller P.J."/>
            <person name="Scott M.A."/>
            <person name="Spackman E."/>
            <person name="Goraichik I."/>
            <person name="Dimitrov K.M."/>
            <person name="Suarez D.L."/>
            <person name="Swayne D.E."/>
        </authorList>
    </citation>
    <scope>NUCLEOTIDE SEQUENCE [LARGE SCALE GENOMIC DNA]</scope>
    <source>
        <strain evidence="9 10">B5P</strain>
    </source>
</reference>
<evidence type="ECO:0000256" key="1">
    <source>
        <dbReference type="ARBA" id="ARBA00004651"/>
    </source>
</evidence>
<dbReference type="InterPro" id="IPR050189">
    <property type="entry name" value="MFS_Efflux_Transporters"/>
</dbReference>
<evidence type="ECO:0000256" key="4">
    <source>
        <dbReference type="ARBA" id="ARBA00022989"/>
    </source>
</evidence>
<feature type="transmembrane region" description="Helical" evidence="7">
    <location>
        <begin position="270"/>
        <end position="288"/>
    </location>
</feature>
<keyword evidence="3 7" id="KW-0812">Transmembrane</keyword>
<dbReference type="RefSeq" id="WP_085467641.1">
    <property type="nucleotide sequence ID" value="NZ_FXBL01000004.1"/>
</dbReference>
<evidence type="ECO:0000256" key="5">
    <source>
        <dbReference type="ARBA" id="ARBA00023136"/>
    </source>
</evidence>
<keyword evidence="4 7" id="KW-1133">Transmembrane helix</keyword>
<dbReference type="Gene3D" id="1.20.1250.20">
    <property type="entry name" value="MFS general substrate transporter like domains"/>
    <property type="match status" value="1"/>
</dbReference>
<dbReference type="InterPro" id="IPR011701">
    <property type="entry name" value="MFS"/>
</dbReference>
<dbReference type="PROSITE" id="PS50850">
    <property type="entry name" value="MFS"/>
    <property type="match status" value="1"/>
</dbReference>
<feature type="transmembrane region" description="Helical" evidence="7">
    <location>
        <begin position="360"/>
        <end position="381"/>
    </location>
</feature>
<dbReference type="PANTHER" id="PTHR43124">
    <property type="entry name" value="PURINE EFFLUX PUMP PBUE"/>
    <property type="match status" value="1"/>
</dbReference>
<feature type="transmembrane region" description="Helical" evidence="7">
    <location>
        <begin position="189"/>
        <end position="209"/>
    </location>
</feature>
<dbReference type="EMBL" id="FXBL01000004">
    <property type="protein sequence ID" value="SMH41891.1"/>
    <property type="molecule type" value="Genomic_DNA"/>
</dbReference>
<accession>A0A1X7NX54</accession>
<dbReference type="CDD" id="cd17473">
    <property type="entry name" value="MFS_arabinose_efflux_permease_like"/>
    <property type="match status" value="1"/>
</dbReference>
<dbReference type="PROSITE" id="PS00216">
    <property type="entry name" value="SUGAR_TRANSPORT_1"/>
    <property type="match status" value="1"/>
</dbReference>
<evidence type="ECO:0000313" key="9">
    <source>
        <dbReference type="EMBL" id="SMH41891.1"/>
    </source>
</evidence>
<keyword evidence="2" id="KW-1003">Cell membrane</keyword>
<keyword evidence="10" id="KW-1185">Reference proteome</keyword>
<dbReference type="InterPro" id="IPR020846">
    <property type="entry name" value="MFS_dom"/>
</dbReference>
<evidence type="ECO:0000256" key="6">
    <source>
        <dbReference type="SAM" id="MobiDB-lite"/>
    </source>
</evidence>
<evidence type="ECO:0000256" key="2">
    <source>
        <dbReference type="ARBA" id="ARBA00022475"/>
    </source>
</evidence>
<feature type="compositionally biased region" description="Low complexity" evidence="6">
    <location>
        <begin position="11"/>
        <end position="22"/>
    </location>
</feature>
<dbReference type="PANTHER" id="PTHR43124:SF3">
    <property type="entry name" value="CHLORAMPHENICOL EFFLUX PUMP RV0191"/>
    <property type="match status" value="1"/>
</dbReference>
<organism evidence="9 10">
    <name type="scientific">Mesorhizobium australicum</name>
    <dbReference type="NCBI Taxonomy" id="536018"/>
    <lineage>
        <taxon>Bacteria</taxon>
        <taxon>Pseudomonadati</taxon>
        <taxon>Pseudomonadota</taxon>
        <taxon>Alphaproteobacteria</taxon>
        <taxon>Hyphomicrobiales</taxon>
        <taxon>Phyllobacteriaceae</taxon>
        <taxon>Mesorhizobium</taxon>
    </lineage>
</organism>
<dbReference type="GO" id="GO:0005886">
    <property type="term" value="C:plasma membrane"/>
    <property type="evidence" value="ECO:0007669"/>
    <property type="project" value="UniProtKB-SubCell"/>
</dbReference>
<sequence length="418" mass="43770">MTSRDLTLETAPPGIASGPAASFRATTPRPLSLRSTLLAVATLTIMAGTIVAPALPAIREVFAGQEGVELLSRMVLTLPAIFVAFFAPVVGTLADRFGRKKLLVTFIALYVVAGMSGLVADSLISILVGRAALGLAIAAIMTIGAALVGDYFEGEERSRFFGLQLAFTQIGGVVFVIAGGVLADMHWRAPFAVYGLGLLILPAAALFLIEPSRPARTAQPREHQQDRLNWLPVLLVCLLAFLVNALFYTIPSQIAFFLRDALQMTQPSMAGLAIGLLNLAGAITGFGYGSLRARLDLTATFGLGLALMAAGFAWLSFASGAVGVFGALAVVGFGLGFSMPNVMSAAVQVGTPATRARVTGLVTSSMFLGHFVSPIAAQPIIAAIDYAGLYLVVAMVLALTVVIVLLSRMILHRLREPA</sequence>
<evidence type="ECO:0000256" key="7">
    <source>
        <dbReference type="SAM" id="Phobius"/>
    </source>
</evidence>
<feature type="region of interest" description="Disordered" evidence="6">
    <location>
        <begin position="1"/>
        <end position="23"/>
    </location>
</feature>
<feature type="transmembrane region" description="Helical" evidence="7">
    <location>
        <begin position="387"/>
        <end position="406"/>
    </location>
</feature>
<dbReference type="OrthoDB" id="9812221at2"/>
<evidence type="ECO:0000256" key="3">
    <source>
        <dbReference type="ARBA" id="ARBA00022692"/>
    </source>
</evidence>
<comment type="subcellular location">
    <subcellularLocation>
        <location evidence="1">Cell membrane</location>
        <topology evidence="1">Multi-pass membrane protein</topology>
    </subcellularLocation>
</comment>
<feature type="transmembrane region" description="Helical" evidence="7">
    <location>
        <begin position="321"/>
        <end position="339"/>
    </location>
</feature>
<proteinExistence type="predicted"/>
<gene>
    <name evidence="9" type="ORF">SAMN02982922_2647</name>
</gene>
<feature type="transmembrane region" description="Helical" evidence="7">
    <location>
        <begin position="126"/>
        <end position="148"/>
    </location>
</feature>
<dbReference type="SUPFAM" id="SSF103473">
    <property type="entry name" value="MFS general substrate transporter"/>
    <property type="match status" value="1"/>
</dbReference>
<evidence type="ECO:0000259" key="8">
    <source>
        <dbReference type="PROSITE" id="PS50850"/>
    </source>
</evidence>
<dbReference type="GO" id="GO:0022857">
    <property type="term" value="F:transmembrane transporter activity"/>
    <property type="evidence" value="ECO:0007669"/>
    <property type="project" value="InterPro"/>
</dbReference>
<dbReference type="AlphaFoldDB" id="A0A1X7NX54"/>
<dbReference type="Pfam" id="PF07690">
    <property type="entry name" value="MFS_1"/>
    <property type="match status" value="1"/>
</dbReference>
<protein>
    <submittedName>
        <fullName evidence="9">Predicted arabinose efflux permease, MFS family</fullName>
    </submittedName>
</protein>
<feature type="transmembrane region" description="Helical" evidence="7">
    <location>
        <begin position="160"/>
        <end position="183"/>
    </location>
</feature>
<keyword evidence="5 7" id="KW-0472">Membrane</keyword>
<feature type="transmembrane region" description="Helical" evidence="7">
    <location>
        <begin position="37"/>
        <end position="58"/>
    </location>
</feature>
<feature type="transmembrane region" description="Helical" evidence="7">
    <location>
        <begin position="295"/>
        <end position="315"/>
    </location>
</feature>
<feature type="transmembrane region" description="Helical" evidence="7">
    <location>
        <begin position="230"/>
        <end position="250"/>
    </location>
</feature>
<feature type="domain" description="Major facilitator superfamily (MFS) profile" evidence="8">
    <location>
        <begin position="32"/>
        <end position="415"/>
    </location>
</feature>